<dbReference type="Proteomes" id="UP000007266">
    <property type="component" value="Unassembled WGS sequence"/>
</dbReference>
<dbReference type="InParanoid" id="A0A139WA10"/>
<organism evidence="1 2">
    <name type="scientific">Tribolium castaneum</name>
    <name type="common">Red flour beetle</name>
    <dbReference type="NCBI Taxonomy" id="7070"/>
    <lineage>
        <taxon>Eukaryota</taxon>
        <taxon>Metazoa</taxon>
        <taxon>Ecdysozoa</taxon>
        <taxon>Arthropoda</taxon>
        <taxon>Hexapoda</taxon>
        <taxon>Insecta</taxon>
        <taxon>Pterygota</taxon>
        <taxon>Neoptera</taxon>
        <taxon>Endopterygota</taxon>
        <taxon>Coleoptera</taxon>
        <taxon>Polyphaga</taxon>
        <taxon>Cucujiformia</taxon>
        <taxon>Tenebrionidae</taxon>
        <taxon>Tenebrionidae incertae sedis</taxon>
        <taxon>Tribolium</taxon>
    </lineage>
</organism>
<protein>
    <submittedName>
        <fullName evidence="1">Uncharacterized protein</fullName>
    </submittedName>
</protein>
<evidence type="ECO:0000313" key="2">
    <source>
        <dbReference type="Proteomes" id="UP000007266"/>
    </source>
</evidence>
<sequence>MFFFSRFPRDDLLCGLRHYVLQNKMLIPVPVFGH</sequence>
<keyword evidence="2" id="KW-1185">Reference proteome</keyword>
<dbReference type="EMBL" id="KQ971752">
    <property type="protein sequence ID" value="KYB24746.1"/>
    <property type="molecule type" value="Genomic_DNA"/>
</dbReference>
<evidence type="ECO:0000313" key="1">
    <source>
        <dbReference type="EMBL" id="KYB24746.1"/>
    </source>
</evidence>
<proteinExistence type="predicted"/>
<reference evidence="1 2" key="2">
    <citation type="journal article" date="2010" name="Nucleic Acids Res.">
        <title>BeetleBase in 2010: revisions to provide comprehensive genomic information for Tribolium castaneum.</title>
        <authorList>
            <person name="Kim H.S."/>
            <person name="Murphy T."/>
            <person name="Xia J."/>
            <person name="Caragea D."/>
            <person name="Park Y."/>
            <person name="Beeman R.W."/>
            <person name="Lorenzen M.D."/>
            <person name="Butcher S."/>
            <person name="Manak J.R."/>
            <person name="Brown S.J."/>
        </authorList>
    </citation>
    <scope>NUCLEOTIDE SEQUENCE [LARGE SCALE GENOMIC DNA]</scope>
    <source>
        <strain evidence="1 2">Georgia GA2</strain>
    </source>
</reference>
<accession>A0A139WA10</accession>
<dbReference type="AlphaFoldDB" id="A0A139WA10"/>
<reference evidence="1 2" key="1">
    <citation type="journal article" date="2008" name="Nature">
        <title>The genome of the model beetle and pest Tribolium castaneum.</title>
        <authorList>
            <consortium name="Tribolium Genome Sequencing Consortium"/>
            <person name="Richards S."/>
            <person name="Gibbs R.A."/>
            <person name="Weinstock G.M."/>
            <person name="Brown S.J."/>
            <person name="Denell R."/>
            <person name="Beeman R.W."/>
            <person name="Gibbs R."/>
            <person name="Beeman R.W."/>
            <person name="Brown S.J."/>
            <person name="Bucher G."/>
            <person name="Friedrich M."/>
            <person name="Grimmelikhuijzen C.J."/>
            <person name="Klingler M."/>
            <person name="Lorenzen M."/>
            <person name="Richards S."/>
            <person name="Roth S."/>
            <person name="Schroder R."/>
            <person name="Tautz D."/>
            <person name="Zdobnov E.M."/>
            <person name="Muzny D."/>
            <person name="Gibbs R.A."/>
            <person name="Weinstock G.M."/>
            <person name="Attaway T."/>
            <person name="Bell S."/>
            <person name="Buhay C.J."/>
            <person name="Chandrabose M.N."/>
            <person name="Chavez D."/>
            <person name="Clerk-Blankenburg K.P."/>
            <person name="Cree A."/>
            <person name="Dao M."/>
            <person name="Davis C."/>
            <person name="Chacko J."/>
            <person name="Dinh H."/>
            <person name="Dugan-Rocha S."/>
            <person name="Fowler G."/>
            <person name="Garner T.T."/>
            <person name="Garnes J."/>
            <person name="Gnirke A."/>
            <person name="Hawes A."/>
            <person name="Hernandez J."/>
            <person name="Hines S."/>
            <person name="Holder M."/>
            <person name="Hume J."/>
            <person name="Jhangiani S.N."/>
            <person name="Joshi V."/>
            <person name="Khan Z.M."/>
            <person name="Jackson L."/>
            <person name="Kovar C."/>
            <person name="Kowis A."/>
            <person name="Lee S."/>
            <person name="Lewis L.R."/>
            <person name="Margolis J."/>
            <person name="Morgan M."/>
            <person name="Nazareth L.V."/>
            <person name="Nguyen N."/>
            <person name="Okwuonu G."/>
            <person name="Parker D."/>
            <person name="Richards S."/>
            <person name="Ruiz S.J."/>
            <person name="Santibanez J."/>
            <person name="Savard J."/>
            <person name="Scherer S.E."/>
            <person name="Schneider B."/>
            <person name="Sodergren E."/>
            <person name="Tautz D."/>
            <person name="Vattahil S."/>
            <person name="Villasana D."/>
            <person name="White C.S."/>
            <person name="Wright R."/>
            <person name="Park Y."/>
            <person name="Beeman R.W."/>
            <person name="Lord J."/>
            <person name="Oppert B."/>
            <person name="Lorenzen M."/>
            <person name="Brown S."/>
            <person name="Wang L."/>
            <person name="Savard J."/>
            <person name="Tautz D."/>
            <person name="Richards S."/>
            <person name="Weinstock G."/>
            <person name="Gibbs R.A."/>
            <person name="Liu Y."/>
            <person name="Worley K."/>
            <person name="Weinstock G."/>
            <person name="Elsik C.G."/>
            <person name="Reese J.T."/>
            <person name="Elhaik E."/>
            <person name="Landan G."/>
            <person name="Graur D."/>
            <person name="Arensburger P."/>
            <person name="Atkinson P."/>
            <person name="Beeman R.W."/>
            <person name="Beidler J."/>
            <person name="Brown S.J."/>
            <person name="Demuth J.P."/>
            <person name="Drury D.W."/>
            <person name="Du Y.Z."/>
            <person name="Fujiwara H."/>
            <person name="Lorenzen M."/>
            <person name="Maselli V."/>
            <person name="Osanai M."/>
            <person name="Park Y."/>
            <person name="Robertson H.M."/>
            <person name="Tu Z."/>
            <person name="Wang J.J."/>
            <person name="Wang S."/>
            <person name="Richards S."/>
            <person name="Song H."/>
            <person name="Zhang L."/>
            <person name="Sodergren E."/>
            <person name="Werner D."/>
            <person name="Stanke M."/>
            <person name="Morgenstern B."/>
            <person name="Solovyev V."/>
            <person name="Kosarev P."/>
            <person name="Brown G."/>
            <person name="Chen H.C."/>
            <person name="Ermolaeva O."/>
            <person name="Hlavina W."/>
            <person name="Kapustin Y."/>
            <person name="Kiryutin B."/>
            <person name="Kitts P."/>
            <person name="Maglott D."/>
            <person name="Pruitt K."/>
            <person name="Sapojnikov V."/>
            <person name="Souvorov A."/>
            <person name="Mackey A.J."/>
            <person name="Waterhouse R.M."/>
            <person name="Wyder S."/>
            <person name="Zdobnov E.M."/>
            <person name="Zdobnov E.M."/>
            <person name="Wyder S."/>
            <person name="Kriventseva E.V."/>
            <person name="Kadowaki T."/>
            <person name="Bork P."/>
            <person name="Aranda M."/>
            <person name="Bao R."/>
            <person name="Beermann A."/>
            <person name="Berns N."/>
            <person name="Bolognesi R."/>
            <person name="Bonneton F."/>
            <person name="Bopp D."/>
            <person name="Brown S.J."/>
            <person name="Bucher G."/>
            <person name="Butts T."/>
            <person name="Chaumot A."/>
            <person name="Denell R.E."/>
            <person name="Ferrier D.E."/>
            <person name="Friedrich M."/>
            <person name="Gordon C.M."/>
            <person name="Jindra M."/>
            <person name="Klingler M."/>
            <person name="Lan Q."/>
            <person name="Lattorff H.M."/>
            <person name="Laudet V."/>
            <person name="von Levetsow C."/>
            <person name="Liu Z."/>
            <person name="Lutz R."/>
            <person name="Lynch J.A."/>
            <person name="da Fonseca R.N."/>
            <person name="Posnien N."/>
            <person name="Reuter R."/>
            <person name="Roth S."/>
            <person name="Savard J."/>
            <person name="Schinko J.B."/>
            <person name="Schmitt C."/>
            <person name="Schoppmeier M."/>
            <person name="Schroder R."/>
            <person name="Shippy T.D."/>
            <person name="Simonnet F."/>
            <person name="Marques-Souza H."/>
            <person name="Tautz D."/>
            <person name="Tomoyasu Y."/>
            <person name="Trauner J."/>
            <person name="Van der Zee M."/>
            <person name="Vervoort M."/>
            <person name="Wittkopp N."/>
            <person name="Wimmer E.A."/>
            <person name="Yang X."/>
            <person name="Jones A.K."/>
            <person name="Sattelle D.B."/>
            <person name="Ebert P.R."/>
            <person name="Nelson D."/>
            <person name="Scott J.G."/>
            <person name="Beeman R.W."/>
            <person name="Muthukrishnan S."/>
            <person name="Kramer K.J."/>
            <person name="Arakane Y."/>
            <person name="Beeman R.W."/>
            <person name="Zhu Q."/>
            <person name="Hogenkamp D."/>
            <person name="Dixit R."/>
            <person name="Oppert B."/>
            <person name="Jiang H."/>
            <person name="Zou Z."/>
            <person name="Marshall J."/>
            <person name="Elpidina E."/>
            <person name="Vinokurov K."/>
            <person name="Oppert C."/>
            <person name="Zou Z."/>
            <person name="Evans J."/>
            <person name="Lu Z."/>
            <person name="Zhao P."/>
            <person name="Sumathipala N."/>
            <person name="Altincicek B."/>
            <person name="Vilcinskas A."/>
            <person name="Williams M."/>
            <person name="Hultmark D."/>
            <person name="Hetru C."/>
            <person name="Jiang H."/>
            <person name="Grimmelikhuijzen C.J."/>
            <person name="Hauser F."/>
            <person name="Cazzamali G."/>
            <person name="Williamson M."/>
            <person name="Park Y."/>
            <person name="Li B."/>
            <person name="Tanaka Y."/>
            <person name="Predel R."/>
            <person name="Neupert S."/>
            <person name="Schachtner J."/>
            <person name="Verleyen P."/>
            <person name="Raible F."/>
            <person name="Bork P."/>
            <person name="Friedrich M."/>
            <person name="Walden K.K."/>
            <person name="Robertson H.M."/>
            <person name="Angeli S."/>
            <person name="Foret S."/>
            <person name="Bucher G."/>
            <person name="Schuetz S."/>
            <person name="Maleszka R."/>
            <person name="Wimmer E.A."/>
            <person name="Beeman R.W."/>
            <person name="Lorenzen M."/>
            <person name="Tomoyasu Y."/>
            <person name="Miller S.C."/>
            <person name="Grossmann D."/>
            <person name="Bucher G."/>
        </authorList>
    </citation>
    <scope>NUCLEOTIDE SEQUENCE [LARGE SCALE GENOMIC DNA]</scope>
    <source>
        <strain evidence="1 2">Georgia GA2</strain>
    </source>
</reference>
<gene>
    <name evidence="1" type="primary">AUGUSTUS-3.0.2_33290</name>
    <name evidence="1" type="ORF">TcasGA2_TC033290</name>
</gene>
<name>A0A139WA10_TRICA</name>